<dbReference type="InterPro" id="IPR012460">
    <property type="entry name" value="DUF1667"/>
</dbReference>
<dbReference type="InterPro" id="IPR036593">
    <property type="entry name" value="CPE0013-like_sf"/>
</dbReference>
<proteinExistence type="predicted"/>
<evidence type="ECO:0000313" key="1">
    <source>
        <dbReference type="EMBL" id="SFE72191.1"/>
    </source>
</evidence>
<organism evidence="1 2">
    <name type="scientific">Succiniclasticum ruminis DSM 9236</name>
    <dbReference type="NCBI Taxonomy" id="1123323"/>
    <lineage>
        <taxon>Bacteria</taxon>
        <taxon>Bacillati</taxon>
        <taxon>Bacillota</taxon>
        <taxon>Negativicutes</taxon>
        <taxon>Acidaminococcales</taxon>
        <taxon>Acidaminococcaceae</taxon>
        <taxon>Succiniclasticum</taxon>
    </lineage>
</organism>
<dbReference type="Proteomes" id="UP000198896">
    <property type="component" value="Unassembled WGS sequence"/>
</dbReference>
<evidence type="ECO:0000313" key="2">
    <source>
        <dbReference type="Proteomes" id="UP000198896"/>
    </source>
</evidence>
<dbReference type="AlphaFoldDB" id="A0A1I2CV52"/>
<name>A0A1I2CV52_9FIRM</name>
<sequence>MNCIMCPMGCEMTVMLENGKFAGVTGNSCPRGAKYAETEVTDPRRMLTTTVRIKGGLLPLLPVVSADVLPKGKVADCVVYLRDVIVEAPVKAGDVIVPDILGLGVDIVASRDMARVND</sequence>
<reference evidence="1 2" key="1">
    <citation type="submission" date="2016-10" db="EMBL/GenBank/DDBJ databases">
        <authorList>
            <person name="de Groot N.N."/>
        </authorList>
    </citation>
    <scope>NUCLEOTIDE SEQUENCE [LARGE SCALE GENOMIC DNA]</scope>
    <source>
        <strain evidence="1 2">DSM 9236</strain>
    </source>
</reference>
<dbReference type="Gene3D" id="3.10.530.10">
    <property type="entry name" value="CPE0013-like"/>
    <property type="match status" value="1"/>
</dbReference>
<dbReference type="EMBL" id="FONL01000015">
    <property type="protein sequence ID" value="SFE72191.1"/>
    <property type="molecule type" value="Genomic_DNA"/>
</dbReference>
<dbReference type="RefSeq" id="WP_245763699.1">
    <property type="nucleotide sequence ID" value="NZ_FONL01000015.1"/>
</dbReference>
<dbReference type="STRING" id="1123323.SAMN05216245_1153"/>
<dbReference type="PANTHER" id="PTHR39450:SF1">
    <property type="entry name" value="DUF1667 DOMAIN-CONTAINING PROTEIN"/>
    <property type="match status" value="1"/>
</dbReference>
<accession>A0A1I2CV52</accession>
<dbReference type="PANTHER" id="PTHR39450">
    <property type="entry name" value="MOLYBDOPTERIN OXIDOREDUCTASE, 4FE-4S CLUSTER-BINDING SUBUNIT"/>
    <property type="match status" value="1"/>
</dbReference>
<gene>
    <name evidence="1" type="ORF">SAMN05216245_1153</name>
</gene>
<dbReference type="Pfam" id="PF07892">
    <property type="entry name" value="DUF1667"/>
    <property type="match status" value="1"/>
</dbReference>
<protein>
    <submittedName>
        <fullName evidence="1">CxxC motif-containing protein</fullName>
    </submittedName>
</protein>
<dbReference type="SUPFAM" id="SSF53706">
    <property type="entry name" value="Formate dehydrogenase/DMSO reductase, domains 1-3"/>
    <property type="match status" value="1"/>
</dbReference>
<dbReference type="SUPFAM" id="SSF160148">
    <property type="entry name" value="CPE0013-like"/>
    <property type="match status" value="1"/>
</dbReference>
<keyword evidence="2" id="KW-1185">Reference proteome</keyword>